<gene>
    <name evidence="3" type="ORF">F6B40_12925</name>
</gene>
<dbReference type="GO" id="GO:0003676">
    <property type="term" value="F:nucleic acid binding"/>
    <property type="evidence" value="ECO:0007669"/>
    <property type="project" value="InterPro"/>
</dbReference>
<dbReference type="Proteomes" id="UP000326838">
    <property type="component" value="Unassembled WGS sequence"/>
</dbReference>
<comment type="caution">
    <text evidence="3">The sequence shown here is derived from an EMBL/GenBank/DDBJ whole genome shotgun (WGS) entry which is preliminary data.</text>
</comment>
<evidence type="ECO:0000313" key="3">
    <source>
        <dbReference type="EMBL" id="KAA9131248.1"/>
    </source>
</evidence>
<evidence type="ECO:0000259" key="2">
    <source>
        <dbReference type="PROSITE" id="PS50994"/>
    </source>
</evidence>
<name>A0A5N0T939_9MICO</name>
<dbReference type="PROSITE" id="PS50994">
    <property type="entry name" value="INTEGRASE"/>
    <property type="match status" value="1"/>
</dbReference>
<dbReference type="AlphaFoldDB" id="A0A5N0T939"/>
<dbReference type="InterPro" id="IPR036397">
    <property type="entry name" value="RNaseH_sf"/>
</dbReference>
<proteinExistence type="predicted"/>
<dbReference type="Gene3D" id="3.30.420.10">
    <property type="entry name" value="Ribonuclease H-like superfamily/Ribonuclease H"/>
    <property type="match status" value="1"/>
</dbReference>
<accession>A0A5N0T939</accession>
<evidence type="ECO:0000256" key="1">
    <source>
        <dbReference type="SAM" id="MobiDB-lite"/>
    </source>
</evidence>
<dbReference type="GO" id="GO:0015074">
    <property type="term" value="P:DNA integration"/>
    <property type="evidence" value="ECO:0007669"/>
    <property type="project" value="InterPro"/>
</dbReference>
<feature type="domain" description="Integrase catalytic" evidence="2">
    <location>
        <begin position="15"/>
        <end position="80"/>
    </location>
</feature>
<dbReference type="EMBL" id="VYUY01000018">
    <property type="protein sequence ID" value="KAA9131248.1"/>
    <property type="molecule type" value="Genomic_DNA"/>
</dbReference>
<dbReference type="InterPro" id="IPR001584">
    <property type="entry name" value="Integrase_cat-core"/>
</dbReference>
<evidence type="ECO:0000313" key="4">
    <source>
        <dbReference type="Proteomes" id="UP000326838"/>
    </source>
</evidence>
<dbReference type="SUPFAM" id="SSF53098">
    <property type="entry name" value="Ribonuclease H-like"/>
    <property type="match status" value="1"/>
</dbReference>
<organism evidence="3 4">
    <name type="scientific">Microbacterium caowuchunii</name>
    <dbReference type="NCBI Taxonomy" id="2614638"/>
    <lineage>
        <taxon>Bacteria</taxon>
        <taxon>Bacillati</taxon>
        <taxon>Actinomycetota</taxon>
        <taxon>Actinomycetes</taxon>
        <taxon>Micrococcales</taxon>
        <taxon>Microbacteriaceae</taxon>
        <taxon>Microbacterium</taxon>
    </lineage>
</organism>
<dbReference type="InterPro" id="IPR012337">
    <property type="entry name" value="RNaseH-like_sf"/>
</dbReference>
<protein>
    <submittedName>
        <fullName evidence="3">Transposase</fullName>
    </submittedName>
</protein>
<dbReference type="Pfam" id="PF13683">
    <property type="entry name" value="rve_3"/>
    <property type="match status" value="1"/>
</dbReference>
<keyword evidence="4" id="KW-1185">Reference proteome</keyword>
<reference evidence="4" key="1">
    <citation type="submission" date="2019-09" db="EMBL/GenBank/DDBJ databases">
        <title>Mumia zhuanghuii sp. nov. isolated from the intestinal contents of plateau pika (Ochotona curzoniae) in the Qinghai-Tibet plateau of China.</title>
        <authorList>
            <person name="Tian Z."/>
        </authorList>
    </citation>
    <scope>NUCLEOTIDE SEQUENCE [LARGE SCALE GENOMIC DNA]</scope>
    <source>
        <strain evidence="4">L-033</strain>
    </source>
</reference>
<feature type="region of interest" description="Disordered" evidence="1">
    <location>
        <begin position="1"/>
        <end position="23"/>
    </location>
</feature>
<sequence length="176" mass="20253">MRPRRAEHRPEERHPEPPQTQGKIERFHQTLKRWLTARPRARTITELQTQLDAFRLHYNTQRPHRARGGNTPMAAYTASPKAAPAGARTDHGHYRVRYDHVGSNGKISFRRAGRMHHLGIGAHHHGKRCILIADDHTITVVHLDTGEIIATNTIDPAKTYWRNQEREPGRWPGSRS</sequence>